<proteinExistence type="predicted"/>
<gene>
    <name evidence="1" type="ORF">DHETER_LOCUS7118</name>
</gene>
<keyword evidence="2" id="KW-1185">Reference proteome</keyword>
<reference evidence="1" key="1">
    <citation type="submission" date="2021-06" db="EMBL/GenBank/DDBJ databases">
        <authorList>
            <person name="Kallberg Y."/>
            <person name="Tangrot J."/>
            <person name="Rosling A."/>
        </authorList>
    </citation>
    <scope>NUCLEOTIDE SEQUENCE</scope>
    <source>
        <strain evidence="1">IL203A</strain>
    </source>
</reference>
<name>A0ACA9MN30_9GLOM</name>
<feature type="non-terminal residue" evidence="1">
    <location>
        <position position="1"/>
    </location>
</feature>
<sequence length="127" mass="14430">EISSIRKGIEASESELNKTKLDPELIHDEAKFYCGYYLHGGSKYGVPKNDDVAIVYLQQAADAGIVEAQTYCAKIYLYSIDDSDMFNGRKWQQFGQEIDKMSAIKYWKKVEKKGSIIAKGRLGMFDE</sequence>
<comment type="caution">
    <text evidence="1">The sequence shown here is derived from an EMBL/GenBank/DDBJ whole genome shotgun (WGS) entry which is preliminary data.</text>
</comment>
<evidence type="ECO:0000313" key="1">
    <source>
        <dbReference type="EMBL" id="CAG8597637.1"/>
    </source>
</evidence>
<accession>A0ACA9MN30</accession>
<dbReference type="Proteomes" id="UP000789702">
    <property type="component" value="Unassembled WGS sequence"/>
</dbReference>
<evidence type="ECO:0000313" key="2">
    <source>
        <dbReference type="Proteomes" id="UP000789702"/>
    </source>
</evidence>
<organism evidence="1 2">
    <name type="scientific">Dentiscutata heterogama</name>
    <dbReference type="NCBI Taxonomy" id="1316150"/>
    <lineage>
        <taxon>Eukaryota</taxon>
        <taxon>Fungi</taxon>
        <taxon>Fungi incertae sedis</taxon>
        <taxon>Mucoromycota</taxon>
        <taxon>Glomeromycotina</taxon>
        <taxon>Glomeromycetes</taxon>
        <taxon>Diversisporales</taxon>
        <taxon>Gigasporaceae</taxon>
        <taxon>Dentiscutata</taxon>
    </lineage>
</organism>
<protein>
    <submittedName>
        <fullName evidence="1">6513_t:CDS:1</fullName>
    </submittedName>
</protein>
<dbReference type="EMBL" id="CAJVPU010009693">
    <property type="protein sequence ID" value="CAG8597637.1"/>
    <property type="molecule type" value="Genomic_DNA"/>
</dbReference>